<keyword evidence="1" id="KW-0472">Membrane</keyword>
<proteinExistence type="predicted"/>
<keyword evidence="1" id="KW-0812">Transmembrane</keyword>
<dbReference type="EMBL" id="FORU01000009">
    <property type="protein sequence ID" value="SFJ53496.1"/>
    <property type="molecule type" value="Genomic_DNA"/>
</dbReference>
<sequence>MESTIKRHTLTQTFNLLRYTFTIVPIVAGADKFTNLLTNWDQYVNPSIENLLPFSTSVFMMIVGVIEIAAGILVFRKTEIGGYIVASWLTLIALSLLIGFKYVDVAVRDIVMAIAAFSMAKIAKIVKNKN</sequence>
<dbReference type="AlphaFoldDB" id="A0A1I3S7J4"/>
<gene>
    <name evidence="2" type="ORF">SAMN04487893_109113</name>
</gene>
<keyword evidence="1" id="KW-1133">Transmembrane helix</keyword>
<evidence type="ECO:0000313" key="2">
    <source>
        <dbReference type="EMBL" id="SFJ53496.1"/>
    </source>
</evidence>
<dbReference type="OrthoDB" id="119681at2"/>
<evidence type="ECO:0000256" key="1">
    <source>
        <dbReference type="SAM" id="Phobius"/>
    </source>
</evidence>
<dbReference type="Proteomes" id="UP000243887">
    <property type="component" value="Unassembled WGS sequence"/>
</dbReference>
<dbReference type="RefSeq" id="WP_090679441.1">
    <property type="nucleotide sequence ID" value="NZ_FORU01000009.1"/>
</dbReference>
<evidence type="ECO:0000313" key="3">
    <source>
        <dbReference type="Proteomes" id="UP000243887"/>
    </source>
</evidence>
<organism evidence="2 3">
    <name type="scientific">Myroides guanonis</name>
    <dbReference type="NCBI Taxonomy" id="1150112"/>
    <lineage>
        <taxon>Bacteria</taxon>
        <taxon>Pseudomonadati</taxon>
        <taxon>Bacteroidota</taxon>
        <taxon>Flavobacteriia</taxon>
        <taxon>Flavobacteriales</taxon>
        <taxon>Flavobacteriaceae</taxon>
        <taxon>Myroides</taxon>
    </lineage>
</organism>
<name>A0A1I3S7J4_9FLAO</name>
<feature type="transmembrane region" description="Helical" evidence="1">
    <location>
        <begin position="54"/>
        <end position="75"/>
    </location>
</feature>
<keyword evidence="3" id="KW-1185">Reference proteome</keyword>
<protein>
    <recommendedName>
        <fullName evidence="4">tRNA (5-methylaminomethyl-2-thiouridylate)-methyltransferase</fullName>
    </recommendedName>
</protein>
<accession>A0A1I3S7J4</accession>
<reference evidence="3" key="1">
    <citation type="submission" date="2016-10" db="EMBL/GenBank/DDBJ databases">
        <authorList>
            <person name="Varghese N."/>
            <person name="Submissions S."/>
        </authorList>
    </citation>
    <scope>NUCLEOTIDE SEQUENCE [LARGE SCALE GENOMIC DNA]</scope>
    <source>
        <strain evidence="3">DSM 26542</strain>
    </source>
</reference>
<evidence type="ECO:0008006" key="4">
    <source>
        <dbReference type="Google" id="ProtNLM"/>
    </source>
</evidence>
<feature type="transmembrane region" description="Helical" evidence="1">
    <location>
        <begin position="16"/>
        <end position="34"/>
    </location>
</feature>
<feature type="transmembrane region" description="Helical" evidence="1">
    <location>
        <begin position="82"/>
        <end position="100"/>
    </location>
</feature>